<dbReference type="EMBL" id="KZ502457">
    <property type="protein sequence ID" value="PKU78371.1"/>
    <property type="molecule type" value="Genomic_DNA"/>
</dbReference>
<evidence type="ECO:0000313" key="1">
    <source>
        <dbReference type="EMBL" id="PKU78371.1"/>
    </source>
</evidence>
<reference evidence="1 2" key="1">
    <citation type="journal article" date="2016" name="Sci. Rep.">
        <title>The Dendrobium catenatum Lindl. genome sequence provides insights into polysaccharide synthase, floral development and adaptive evolution.</title>
        <authorList>
            <person name="Zhang G.Q."/>
            <person name="Xu Q."/>
            <person name="Bian C."/>
            <person name="Tsai W.C."/>
            <person name="Yeh C.M."/>
            <person name="Liu K.W."/>
            <person name="Yoshida K."/>
            <person name="Zhang L.S."/>
            <person name="Chang S.B."/>
            <person name="Chen F."/>
            <person name="Shi Y."/>
            <person name="Su Y.Y."/>
            <person name="Zhang Y.Q."/>
            <person name="Chen L.J."/>
            <person name="Yin Y."/>
            <person name="Lin M."/>
            <person name="Huang H."/>
            <person name="Deng H."/>
            <person name="Wang Z.W."/>
            <person name="Zhu S.L."/>
            <person name="Zhao X."/>
            <person name="Deng C."/>
            <person name="Niu S.C."/>
            <person name="Huang J."/>
            <person name="Wang M."/>
            <person name="Liu G.H."/>
            <person name="Yang H.J."/>
            <person name="Xiao X.J."/>
            <person name="Hsiao Y.Y."/>
            <person name="Wu W.L."/>
            <person name="Chen Y.Y."/>
            <person name="Mitsuda N."/>
            <person name="Ohme-Takagi M."/>
            <person name="Luo Y.B."/>
            <person name="Van de Peer Y."/>
            <person name="Liu Z.J."/>
        </authorList>
    </citation>
    <scope>NUCLEOTIDE SEQUENCE [LARGE SCALE GENOMIC DNA]</scope>
    <source>
        <tissue evidence="1">The whole plant</tissue>
    </source>
</reference>
<dbReference type="AlphaFoldDB" id="A0A2I0WRV7"/>
<accession>A0A2I0WRV7</accession>
<keyword evidence="2" id="KW-1185">Reference proteome</keyword>
<dbReference type="Proteomes" id="UP000233837">
    <property type="component" value="Unassembled WGS sequence"/>
</dbReference>
<dbReference type="InterPro" id="IPR025322">
    <property type="entry name" value="PADRE_dom"/>
</dbReference>
<protein>
    <submittedName>
        <fullName evidence="1">Uncharacterized protein</fullName>
    </submittedName>
</protein>
<organism evidence="1 2">
    <name type="scientific">Dendrobium catenatum</name>
    <dbReference type="NCBI Taxonomy" id="906689"/>
    <lineage>
        <taxon>Eukaryota</taxon>
        <taxon>Viridiplantae</taxon>
        <taxon>Streptophyta</taxon>
        <taxon>Embryophyta</taxon>
        <taxon>Tracheophyta</taxon>
        <taxon>Spermatophyta</taxon>
        <taxon>Magnoliopsida</taxon>
        <taxon>Liliopsida</taxon>
        <taxon>Asparagales</taxon>
        <taxon>Orchidaceae</taxon>
        <taxon>Epidendroideae</taxon>
        <taxon>Malaxideae</taxon>
        <taxon>Dendrobiinae</taxon>
        <taxon>Dendrobium</taxon>
    </lineage>
</organism>
<evidence type="ECO:0000313" key="2">
    <source>
        <dbReference type="Proteomes" id="UP000233837"/>
    </source>
</evidence>
<gene>
    <name evidence="1" type="ORF">MA16_Dca019421</name>
</gene>
<sequence length="166" mass="17583">MGSFLSSAASVNDYSVRKSKIMVIAADGSLHVHTARIAAAVAVAGANGAICDAEKIVFDAFPPVMSPEAELEVGKLYLILEAADVGRRVTGADMVAMAMKASMALRKGEQKRGRGIRRTRVMPAVGFGGGEIACGDGMVEKKKSYLKNRGGRLKRMLSTVHEADEE</sequence>
<proteinExistence type="predicted"/>
<reference evidence="1 2" key="2">
    <citation type="journal article" date="2017" name="Nature">
        <title>The Apostasia genome and the evolution of orchids.</title>
        <authorList>
            <person name="Zhang G.Q."/>
            <person name="Liu K.W."/>
            <person name="Li Z."/>
            <person name="Lohaus R."/>
            <person name="Hsiao Y.Y."/>
            <person name="Niu S.C."/>
            <person name="Wang J.Y."/>
            <person name="Lin Y.C."/>
            <person name="Xu Q."/>
            <person name="Chen L.J."/>
            <person name="Yoshida K."/>
            <person name="Fujiwara S."/>
            <person name="Wang Z.W."/>
            <person name="Zhang Y.Q."/>
            <person name="Mitsuda N."/>
            <person name="Wang M."/>
            <person name="Liu G.H."/>
            <person name="Pecoraro L."/>
            <person name="Huang H.X."/>
            <person name="Xiao X.J."/>
            <person name="Lin M."/>
            <person name="Wu X.Y."/>
            <person name="Wu W.L."/>
            <person name="Chen Y.Y."/>
            <person name="Chang S.B."/>
            <person name="Sakamoto S."/>
            <person name="Ohme-Takagi M."/>
            <person name="Yagi M."/>
            <person name="Zeng S.J."/>
            <person name="Shen C.Y."/>
            <person name="Yeh C.M."/>
            <person name="Luo Y.B."/>
            <person name="Tsai W.C."/>
            <person name="Van de Peer Y."/>
            <person name="Liu Z.J."/>
        </authorList>
    </citation>
    <scope>NUCLEOTIDE SEQUENCE [LARGE SCALE GENOMIC DNA]</scope>
    <source>
        <tissue evidence="1">The whole plant</tissue>
    </source>
</reference>
<name>A0A2I0WRV7_9ASPA</name>
<dbReference type="Pfam" id="PF14009">
    <property type="entry name" value="PADRE"/>
    <property type="match status" value="1"/>
</dbReference>